<dbReference type="AlphaFoldDB" id="A0ABC8M169"/>
<sequence>MANLPPSSSAFSKASSSNDPKLSAVEQLVLDICDPELRENALQELSKMREIFDDLAPLLWNSPATATALLQEILSVYHLLSPPTMTVAQSNKVCNALALYQVCKLFQNTANLPVYLYAFLSTSSTSRPFEYLRLTTLGVIGALVKVDDTEVVKFLLETEVVPLCLRVMEIGSELSKTVATFIVHKILVDDKGLDYMCVSAARFFALCQVLGNMVTSPAEGPSPRLLKHIIRCYLRLTDNSRACHALKTSLPELLGDTTFLSCLNDDPAASVWLKQLHHNIKVGGVGVNPPLGLENLLKAKSGL</sequence>
<dbReference type="Proteomes" id="UP001642260">
    <property type="component" value="Unassembled WGS sequence"/>
</dbReference>
<keyword evidence="3" id="KW-1185">Reference proteome</keyword>
<comment type="caution">
    <text evidence="2">The sequence shown here is derived from an EMBL/GenBank/DDBJ whole genome shotgun (WGS) entry which is preliminary data.</text>
</comment>
<name>A0ABC8M169_ERUVS</name>
<gene>
    <name evidence="2" type="ORF">ERUC_LOCUS42412</name>
</gene>
<evidence type="ECO:0000256" key="1">
    <source>
        <dbReference type="ARBA" id="ARBA00006385"/>
    </source>
</evidence>
<protein>
    <submittedName>
        <fullName evidence="2">Uncharacterized protein</fullName>
    </submittedName>
</protein>
<dbReference type="PANTHER" id="PTHR12262">
    <property type="entry name" value="CCR4-NOT TRANSCRIPTION COMPLEX SUBUNIT 9"/>
    <property type="match status" value="1"/>
</dbReference>
<evidence type="ECO:0000313" key="3">
    <source>
        <dbReference type="Proteomes" id="UP001642260"/>
    </source>
</evidence>
<evidence type="ECO:0000313" key="2">
    <source>
        <dbReference type="EMBL" id="CAH8389929.1"/>
    </source>
</evidence>
<dbReference type="InterPro" id="IPR011989">
    <property type="entry name" value="ARM-like"/>
</dbReference>
<dbReference type="Gene3D" id="1.25.10.10">
    <property type="entry name" value="Leucine-rich Repeat Variant"/>
    <property type="match status" value="1"/>
</dbReference>
<dbReference type="InterPro" id="IPR007216">
    <property type="entry name" value="CNOT9"/>
</dbReference>
<dbReference type="FunFam" id="1.25.10.10:FF:000661">
    <property type="entry name" value="Cell differentiation family, Rcd1-like containing protein"/>
    <property type="match status" value="1"/>
</dbReference>
<reference evidence="2 3" key="1">
    <citation type="submission" date="2022-03" db="EMBL/GenBank/DDBJ databases">
        <authorList>
            <person name="Macdonald S."/>
            <person name="Ahmed S."/>
            <person name="Newling K."/>
        </authorList>
    </citation>
    <scope>NUCLEOTIDE SEQUENCE [LARGE SCALE GENOMIC DNA]</scope>
</reference>
<comment type="similarity">
    <text evidence="1">Belongs to the CNOT9 family.</text>
</comment>
<dbReference type="SUPFAM" id="SSF48371">
    <property type="entry name" value="ARM repeat"/>
    <property type="match status" value="1"/>
</dbReference>
<organism evidence="2 3">
    <name type="scientific">Eruca vesicaria subsp. sativa</name>
    <name type="common">Garden rocket</name>
    <name type="synonym">Eruca sativa</name>
    <dbReference type="NCBI Taxonomy" id="29727"/>
    <lineage>
        <taxon>Eukaryota</taxon>
        <taxon>Viridiplantae</taxon>
        <taxon>Streptophyta</taxon>
        <taxon>Embryophyta</taxon>
        <taxon>Tracheophyta</taxon>
        <taxon>Spermatophyta</taxon>
        <taxon>Magnoliopsida</taxon>
        <taxon>eudicotyledons</taxon>
        <taxon>Gunneridae</taxon>
        <taxon>Pentapetalae</taxon>
        <taxon>rosids</taxon>
        <taxon>malvids</taxon>
        <taxon>Brassicales</taxon>
        <taxon>Brassicaceae</taxon>
        <taxon>Brassiceae</taxon>
        <taxon>Eruca</taxon>
    </lineage>
</organism>
<proteinExistence type="inferred from homology"/>
<dbReference type="InterPro" id="IPR016024">
    <property type="entry name" value="ARM-type_fold"/>
</dbReference>
<dbReference type="EMBL" id="CAKOAT010865154">
    <property type="protein sequence ID" value="CAH8389929.1"/>
    <property type="molecule type" value="Genomic_DNA"/>
</dbReference>
<dbReference type="Pfam" id="PF04078">
    <property type="entry name" value="Rcd1"/>
    <property type="match status" value="1"/>
</dbReference>
<accession>A0ABC8M169</accession>